<feature type="transmembrane region" description="Helical" evidence="2">
    <location>
        <begin position="290"/>
        <end position="310"/>
    </location>
</feature>
<organism evidence="3 4">
    <name type="scientific">Laetiporus sulphureus 93-53</name>
    <dbReference type="NCBI Taxonomy" id="1314785"/>
    <lineage>
        <taxon>Eukaryota</taxon>
        <taxon>Fungi</taxon>
        <taxon>Dikarya</taxon>
        <taxon>Basidiomycota</taxon>
        <taxon>Agaricomycotina</taxon>
        <taxon>Agaricomycetes</taxon>
        <taxon>Polyporales</taxon>
        <taxon>Laetiporus</taxon>
    </lineage>
</organism>
<evidence type="ECO:0000256" key="1">
    <source>
        <dbReference type="SAM" id="MobiDB-lite"/>
    </source>
</evidence>
<dbReference type="OrthoDB" id="2535105at2759"/>
<feature type="transmembrane region" description="Helical" evidence="2">
    <location>
        <begin position="91"/>
        <end position="113"/>
    </location>
</feature>
<dbReference type="RefSeq" id="XP_040759910.1">
    <property type="nucleotide sequence ID" value="XM_040913205.1"/>
</dbReference>
<dbReference type="GeneID" id="63830233"/>
<dbReference type="PANTHER" id="PTHR40465:SF1">
    <property type="entry name" value="DUF6534 DOMAIN-CONTAINING PROTEIN"/>
    <property type="match status" value="1"/>
</dbReference>
<dbReference type="AlphaFoldDB" id="A0A165C443"/>
<reference evidence="3 4" key="1">
    <citation type="journal article" date="2016" name="Mol. Biol. Evol.">
        <title>Comparative Genomics of Early-Diverging Mushroom-Forming Fungi Provides Insights into the Origins of Lignocellulose Decay Capabilities.</title>
        <authorList>
            <person name="Nagy L.G."/>
            <person name="Riley R."/>
            <person name="Tritt A."/>
            <person name="Adam C."/>
            <person name="Daum C."/>
            <person name="Floudas D."/>
            <person name="Sun H."/>
            <person name="Yadav J.S."/>
            <person name="Pangilinan J."/>
            <person name="Larsson K.H."/>
            <person name="Matsuura K."/>
            <person name="Barry K."/>
            <person name="Labutti K."/>
            <person name="Kuo R."/>
            <person name="Ohm R.A."/>
            <person name="Bhattacharya S.S."/>
            <person name="Shirouzu T."/>
            <person name="Yoshinaga Y."/>
            <person name="Martin F.M."/>
            <person name="Grigoriev I.V."/>
            <person name="Hibbett D.S."/>
        </authorList>
    </citation>
    <scope>NUCLEOTIDE SEQUENCE [LARGE SCALE GENOMIC DNA]</scope>
    <source>
        <strain evidence="3 4">93-53</strain>
    </source>
</reference>
<proteinExistence type="predicted"/>
<name>A0A165C443_9APHY</name>
<feature type="transmembrane region" description="Helical" evidence="2">
    <location>
        <begin position="62"/>
        <end position="79"/>
    </location>
</feature>
<keyword evidence="2" id="KW-0812">Transmembrane</keyword>
<dbReference type="EMBL" id="KV427655">
    <property type="protein sequence ID" value="KZT02170.1"/>
    <property type="molecule type" value="Genomic_DNA"/>
</dbReference>
<keyword evidence="4" id="KW-1185">Reference proteome</keyword>
<feature type="transmembrane region" description="Helical" evidence="2">
    <location>
        <begin position="219"/>
        <end position="239"/>
    </location>
</feature>
<sequence>MERAYIGPPSLSAASAEPPAAPNTEPQAIHRAGLHDLSISTLDAYHLVSQCGIQHGAQPPPAFLKFVRITVAVIVILGYGTDLLATRRATYFPLVVATCIVAIIASTLCYVLSRCRTGYLNTDSTISVLMLFTISTGIVAMLYSLMAMPAALTDAFEMITNFLVTHPDHCFRGAMGELDATYGAVFIGAFVSAVLFGVTNLQAFIYFQRYSSDGVWSKIAVCWLWLLDAVHLIFVSLYGRSKCNSEFAQAIVVISVHSLYTARAIDAIYPSMLLVRATGLVSMADSHLSAFLKFLRVAVTVIVILGYGMCSSSISR</sequence>
<keyword evidence="2" id="KW-0472">Membrane</keyword>
<feature type="compositionally biased region" description="Low complexity" evidence="1">
    <location>
        <begin position="8"/>
        <end position="18"/>
    </location>
</feature>
<feature type="region of interest" description="Disordered" evidence="1">
    <location>
        <begin position="1"/>
        <end position="25"/>
    </location>
</feature>
<evidence type="ECO:0000256" key="2">
    <source>
        <dbReference type="SAM" id="Phobius"/>
    </source>
</evidence>
<feature type="transmembrane region" description="Helical" evidence="2">
    <location>
        <begin position="182"/>
        <end position="207"/>
    </location>
</feature>
<dbReference type="STRING" id="1314785.A0A165C443"/>
<evidence type="ECO:0000313" key="4">
    <source>
        <dbReference type="Proteomes" id="UP000076871"/>
    </source>
</evidence>
<dbReference type="InParanoid" id="A0A165C443"/>
<dbReference type="Proteomes" id="UP000076871">
    <property type="component" value="Unassembled WGS sequence"/>
</dbReference>
<gene>
    <name evidence="3" type="ORF">LAESUDRAFT_763112</name>
</gene>
<evidence type="ECO:0000313" key="3">
    <source>
        <dbReference type="EMBL" id="KZT02170.1"/>
    </source>
</evidence>
<protein>
    <submittedName>
        <fullName evidence="3">Uncharacterized protein</fullName>
    </submittedName>
</protein>
<accession>A0A165C443</accession>
<feature type="transmembrane region" description="Helical" evidence="2">
    <location>
        <begin position="125"/>
        <end position="146"/>
    </location>
</feature>
<keyword evidence="2" id="KW-1133">Transmembrane helix</keyword>
<dbReference type="PANTHER" id="PTHR40465">
    <property type="entry name" value="CHROMOSOME 1, WHOLE GENOME SHOTGUN SEQUENCE"/>
    <property type="match status" value="1"/>
</dbReference>